<dbReference type="SMART" id="SM00345">
    <property type="entry name" value="HTH_GNTR"/>
    <property type="match status" value="1"/>
</dbReference>
<dbReference type="InterPro" id="IPR000524">
    <property type="entry name" value="Tscrpt_reg_HTH_GntR"/>
</dbReference>
<feature type="domain" description="HTH gntR-type" evidence="4">
    <location>
        <begin position="21"/>
        <end position="89"/>
    </location>
</feature>
<dbReference type="InterPro" id="IPR004839">
    <property type="entry name" value="Aminotransferase_I/II_large"/>
</dbReference>
<dbReference type="Pfam" id="PF00155">
    <property type="entry name" value="Aminotran_1_2"/>
    <property type="match status" value="1"/>
</dbReference>
<protein>
    <submittedName>
        <fullName evidence="5">PLP-dependent aminotransferase family protein</fullName>
    </submittedName>
</protein>
<keyword evidence="6" id="KW-1185">Reference proteome</keyword>
<evidence type="ECO:0000313" key="6">
    <source>
        <dbReference type="Proteomes" id="UP000779508"/>
    </source>
</evidence>
<dbReference type="InterPro" id="IPR051446">
    <property type="entry name" value="HTH_trans_reg/aminotransferase"/>
</dbReference>
<evidence type="ECO:0000313" key="5">
    <source>
        <dbReference type="EMBL" id="MBU5676388.1"/>
    </source>
</evidence>
<dbReference type="EMBL" id="JAHLQK010000003">
    <property type="protein sequence ID" value="MBU5676388.1"/>
    <property type="molecule type" value="Genomic_DNA"/>
</dbReference>
<evidence type="ECO:0000256" key="1">
    <source>
        <dbReference type="ARBA" id="ARBA00023015"/>
    </source>
</evidence>
<keyword evidence="5" id="KW-0032">Aminotransferase</keyword>
<organism evidence="5 6">
    <name type="scientific">Alkaliphilus flagellatus</name>
    <dbReference type="NCBI Taxonomy" id="2841507"/>
    <lineage>
        <taxon>Bacteria</taxon>
        <taxon>Bacillati</taxon>
        <taxon>Bacillota</taxon>
        <taxon>Clostridia</taxon>
        <taxon>Peptostreptococcales</taxon>
        <taxon>Natronincolaceae</taxon>
        <taxon>Alkaliphilus</taxon>
    </lineage>
</organism>
<keyword evidence="2" id="KW-0238">DNA-binding</keyword>
<keyword evidence="3" id="KW-0804">Transcription</keyword>
<dbReference type="CDD" id="cd07377">
    <property type="entry name" value="WHTH_GntR"/>
    <property type="match status" value="1"/>
</dbReference>
<proteinExistence type="predicted"/>
<comment type="caution">
    <text evidence="5">The sequence shown here is derived from an EMBL/GenBank/DDBJ whole genome shotgun (WGS) entry which is preliminary data.</text>
</comment>
<dbReference type="GO" id="GO:0008483">
    <property type="term" value="F:transaminase activity"/>
    <property type="evidence" value="ECO:0007669"/>
    <property type="project" value="UniProtKB-KW"/>
</dbReference>
<dbReference type="PROSITE" id="PS50949">
    <property type="entry name" value="HTH_GNTR"/>
    <property type="match status" value="1"/>
</dbReference>
<sequence>MMVNYYGNEITWVPKLEEPNKPIYILIAESIEKDIKDGKLKSGFKLPPQRIIANYLGINHSTVTRAYKLCEERGLIKGVIGNGTFVSSTAGVPVDLLSDYKDNNIIEMGMTLPLYEVNKLIETNISELFNSFDYDIILKYSSPEGNVKHRYIASKWLEQYKINSTLDDIIITSGSQNALAVILISLFNKGDRIIVDELTYTGLKSLAKLLGIILIPVKGDHFGIDIEELNKTCKRENAKGIYLIPDCHNPTSITLSEEKRQIISEIITKYNLLLIEDGTFSFSVEEKLKPMSSLIPNNSIYIHGTSKALNPTFRISYIVSPPNYIKQLQHCVHSLTWMPSPFTSELVSLLQTTSKYNEIVDAKLKILKERNKILDTTLNEYNVLPSNTSLFRYLILPNKWDDTNIERLCLESGTQVFSSKRFSIGTDAHHNAIRISVSAPKSSDELKKGLQILKDILTSYEYRFEPIL</sequence>
<keyword evidence="5" id="KW-0808">Transferase</keyword>
<accession>A0ABS6G1N2</accession>
<evidence type="ECO:0000256" key="2">
    <source>
        <dbReference type="ARBA" id="ARBA00023125"/>
    </source>
</evidence>
<keyword evidence="1" id="KW-0805">Transcription regulation</keyword>
<reference evidence="5 6" key="1">
    <citation type="submission" date="2021-06" db="EMBL/GenBank/DDBJ databases">
        <authorList>
            <person name="Sun Q."/>
            <person name="Li D."/>
        </authorList>
    </citation>
    <scope>NUCLEOTIDE SEQUENCE [LARGE SCALE GENOMIC DNA]</scope>
    <source>
        <strain evidence="5 6">MSJ-5</strain>
    </source>
</reference>
<dbReference type="Proteomes" id="UP000779508">
    <property type="component" value="Unassembled WGS sequence"/>
</dbReference>
<dbReference type="Pfam" id="PF00392">
    <property type="entry name" value="GntR"/>
    <property type="match status" value="1"/>
</dbReference>
<dbReference type="PANTHER" id="PTHR46577:SF1">
    <property type="entry name" value="HTH-TYPE TRANSCRIPTIONAL REGULATORY PROTEIN GABR"/>
    <property type="match status" value="1"/>
</dbReference>
<evidence type="ECO:0000256" key="3">
    <source>
        <dbReference type="ARBA" id="ARBA00023163"/>
    </source>
</evidence>
<evidence type="ECO:0000259" key="4">
    <source>
        <dbReference type="PROSITE" id="PS50949"/>
    </source>
</evidence>
<name>A0ABS6G1N2_9FIRM</name>
<dbReference type="PANTHER" id="PTHR46577">
    <property type="entry name" value="HTH-TYPE TRANSCRIPTIONAL REGULATORY PROTEIN GABR"/>
    <property type="match status" value="1"/>
</dbReference>
<dbReference type="CDD" id="cd00609">
    <property type="entry name" value="AAT_like"/>
    <property type="match status" value="1"/>
</dbReference>
<gene>
    <name evidence="5" type="ORF">KQI88_08165</name>
</gene>